<organism evidence="1 2">
    <name type="scientific">Legionella cherrii</name>
    <dbReference type="NCBI Taxonomy" id="28084"/>
    <lineage>
        <taxon>Bacteria</taxon>
        <taxon>Pseudomonadati</taxon>
        <taxon>Pseudomonadota</taxon>
        <taxon>Gammaproteobacteria</taxon>
        <taxon>Legionellales</taxon>
        <taxon>Legionellaceae</taxon>
        <taxon>Legionella</taxon>
    </lineage>
</organism>
<proteinExistence type="predicted"/>
<dbReference type="Proteomes" id="UP000277577">
    <property type="component" value="Chromosome"/>
</dbReference>
<sequence>MDDIDLIKKYIGYEYLRDDIQNNIEMDKLDKKQYPHTNSIFVISGKTDCSLWVD</sequence>
<dbReference type="RefSeq" id="WP_155832651.1">
    <property type="nucleotide sequence ID" value="NZ_CAAAIT010000004.1"/>
</dbReference>
<accession>A0ABY6T4F2</accession>
<evidence type="ECO:0000313" key="1">
    <source>
        <dbReference type="EMBL" id="VEB35149.1"/>
    </source>
</evidence>
<dbReference type="EMBL" id="LR134173">
    <property type="protein sequence ID" value="VEB35149.1"/>
    <property type="molecule type" value="Genomic_DNA"/>
</dbReference>
<keyword evidence="2" id="KW-1185">Reference proteome</keyword>
<protein>
    <submittedName>
        <fullName evidence="1">Uncharacterized protein</fullName>
    </submittedName>
</protein>
<reference evidence="1 2" key="1">
    <citation type="submission" date="2018-12" db="EMBL/GenBank/DDBJ databases">
        <authorList>
            <consortium name="Pathogen Informatics"/>
        </authorList>
    </citation>
    <scope>NUCLEOTIDE SEQUENCE [LARGE SCALE GENOMIC DNA]</scope>
    <source>
        <strain evidence="1 2">NCTC11976</strain>
    </source>
</reference>
<name>A0ABY6T4F2_9GAMM</name>
<gene>
    <name evidence="1" type="ORF">NCTC11976_01209</name>
</gene>
<evidence type="ECO:0000313" key="2">
    <source>
        <dbReference type="Proteomes" id="UP000277577"/>
    </source>
</evidence>